<dbReference type="Gene3D" id="3.30.65.10">
    <property type="entry name" value="Bacterial Topoisomerase I, domain 1"/>
    <property type="match status" value="3"/>
</dbReference>
<feature type="region of interest" description="Disordered" evidence="11">
    <location>
        <begin position="1"/>
        <end position="73"/>
    </location>
</feature>
<dbReference type="PRINTS" id="PR00417">
    <property type="entry name" value="PRTPISMRASEI"/>
</dbReference>
<comment type="catalytic activity">
    <reaction evidence="1 10">
        <text>ATP-independent breakage of single-stranded DNA, followed by passage and rejoining.</text>
        <dbReference type="EC" id="5.6.2.1"/>
    </reaction>
</comment>
<dbReference type="InterPro" id="IPR003602">
    <property type="entry name" value="Topo_IA_DNA-bd_dom"/>
</dbReference>
<evidence type="ECO:0000259" key="13">
    <source>
        <dbReference type="PROSITE" id="PS52039"/>
    </source>
</evidence>
<organism evidence="14 15">
    <name type="scientific">Myxococcus stipitatus (strain DSM 14675 / JCM 12634 / Mx s8)</name>
    <dbReference type="NCBI Taxonomy" id="1278073"/>
    <lineage>
        <taxon>Bacteria</taxon>
        <taxon>Pseudomonadati</taxon>
        <taxon>Myxococcota</taxon>
        <taxon>Myxococcia</taxon>
        <taxon>Myxococcales</taxon>
        <taxon>Cystobacterineae</taxon>
        <taxon>Myxococcaceae</taxon>
        <taxon>Myxococcus</taxon>
    </lineage>
</organism>
<feature type="region of interest" description="Interaction with DNA" evidence="10">
    <location>
        <begin position="236"/>
        <end position="241"/>
    </location>
</feature>
<dbReference type="STRING" id="1278073.MYSTI_03461"/>
<dbReference type="Gene3D" id="1.10.460.10">
    <property type="entry name" value="Topoisomerase I, domain 2"/>
    <property type="match status" value="1"/>
</dbReference>
<sequence>MATRTKKKAEETEATEEKAPRKATGRTAAKKKPAAKKATAKKAAARRRTTKKKGDDDALPTVEADAEEEATPRGKGPHYLVVVESPAKAKTIKKYLGSGYSVKASVGHVKDLPKSKMGVDVEHDFQPEYEVIKGKEKVLNELKKMAKSADKVFLATDPDREGEAIAWHIKEELAHPDAMRVTFNEITKKAIQEAIAQPRELNQDNYDSQQTRRILDRLVGYQISPLLWQKIRRGLSAGRVQSVAVRLIVEREAEIKAFVPEEYWTLDALLEGPSGPPPFKAKLSKVDGKKVELKDRVGTEALVSELQGAEFTVAKVDRRERRRNAPAPFITSKLQQEAANRLSFTAKKTMTLAQKLYEGVPLGEEGQTALITYMRTDSTRLSDDAVKQVREMIGTKYGGDYLPEEPVVYKSRKSAQDAHEAIRPTSLEYPPERVRPFFEAMDEQDMYRLYELIWNRFVACQMKPAVYDQTSADISAGRATFRASGSTLKFPGYLAVYGASLTPEEEAEKEKAKAAGDENAADGADAVGDLPVLNDGDKLALQKLLHEQHFTQPPPRFSEATLVKELEEKGIGRPSTYAAILSTIQDKKYVEKLEGRFRPTDLGQMTNEMLVKHFPHELDVTFTATMEEKLDQISDGGTSWKAVLHDFYGPFKETLEKAKAEMRDVKREEIKTDIACEKCGNHFVIKFGKMGHFLACSNYPDCKNTKDFKRDAEGKIVIVEEETTDELCEKCSKPMVIKRGRFGRFMACSGYPDCKTSKPISIGVSCPDCKQGYLTERRSGRGKIFFGCNRYPDCRFAAWDRPLAEACPQCASPYLLQKFSKRDGAYVACPNKECGYRREVAEQAGVPTDPGTSSAA</sequence>
<dbReference type="InterPro" id="IPR013825">
    <property type="entry name" value="Topo_IA_cen_sub2"/>
</dbReference>
<feature type="site" description="Interaction with DNA" evidence="10">
    <location>
        <position position="375"/>
    </location>
</feature>
<dbReference type="EC" id="5.6.2.1" evidence="10"/>
<evidence type="ECO:0000256" key="3">
    <source>
        <dbReference type="ARBA" id="ARBA00022723"/>
    </source>
</evidence>
<dbReference type="PANTHER" id="PTHR42785">
    <property type="entry name" value="DNA TOPOISOMERASE, TYPE IA, CORE"/>
    <property type="match status" value="1"/>
</dbReference>
<dbReference type="GO" id="GO:0008270">
    <property type="term" value="F:zinc ion binding"/>
    <property type="evidence" value="ECO:0007669"/>
    <property type="project" value="UniProtKB-KW"/>
</dbReference>
<dbReference type="SUPFAM" id="SSF57783">
    <property type="entry name" value="Zinc beta-ribbon"/>
    <property type="match status" value="2"/>
</dbReference>
<name>L7U9N6_MYXSD</name>
<keyword evidence="15" id="KW-1185">Reference proteome</keyword>
<feature type="domain" description="Toprim" evidence="12">
    <location>
        <begin position="78"/>
        <end position="186"/>
    </location>
</feature>
<dbReference type="InterPro" id="IPR003601">
    <property type="entry name" value="Topo_IA_2"/>
</dbReference>
<comment type="subunit">
    <text evidence="10">Monomer.</text>
</comment>
<dbReference type="InterPro" id="IPR005733">
    <property type="entry name" value="TopoI_bac-type"/>
</dbReference>
<feature type="site" description="Interaction with DNA" evidence="10">
    <location>
        <position position="108"/>
    </location>
</feature>
<dbReference type="Pfam" id="PF01396">
    <property type="entry name" value="Zn_ribbon_Top1"/>
    <property type="match status" value="4"/>
</dbReference>
<dbReference type="InterPro" id="IPR000380">
    <property type="entry name" value="Topo_IA"/>
</dbReference>
<dbReference type="InterPro" id="IPR028612">
    <property type="entry name" value="Topoisom_1_IA"/>
</dbReference>
<feature type="domain" description="Topo IA-type catalytic" evidence="13">
    <location>
        <begin position="202"/>
        <end position="655"/>
    </location>
</feature>
<dbReference type="GO" id="GO:0003677">
    <property type="term" value="F:DNA binding"/>
    <property type="evidence" value="ECO:0007669"/>
    <property type="project" value="UniProtKB-KW"/>
</dbReference>
<keyword evidence="4" id="KW-0863">Zinc-finger</keyword>
<keyword evidence="7 10" id="KW-0799">Topoisomerase</keyword>
<evidence type="ECO:0000313" key="14">
    <source>
        <dbReference type="EMBL" id="AGC44773.1"/>
    </source>
</evidence>
<dbReference type="InterPro" id="IPR023406">
    <property type="entry name" value="Topo_IA_AS"/>
</dbReference>
<comment type="similarity">
    <text evidence="2 10">Belongs to the type IA topoisomerase family.</text>
</comment>
<dbReference type="eggNOG" id="COG0550">
    <property type="taxonomic scope" value="Bacteria"/>
</dbReference>
<comment type="function">
    <text evidence="10">Releases the supercoiling and torsional tension of DNA, which is introduced during the DNA replication and transcription, by transiently cleaving and rejoining one strand of the DNA duplex. Introduces a single-strand break via transesterification at a target site in duplex DNA. The scissile phosphodiester is attacked by the catalytic tyrosine of the enzyme, resulting in the formation of a DNA-(5'-phosphotyrosyl)-enzyme intermediate and the expulsion of a 3'-OH DNA strand. The free DNA strand then undergoes passage around the unbroken strand, thus removing DNA supercoils. Finally, in the religation step, the DNA 3'-OH attacks the covalent intermediate to expel the active-site tyrosine and restore the DNA phosphodiester backbone.</text>
</comment>
<evidence type="ECO:0000256" key="6">
    <source>
        <dbReference type="ARBA" id="ARBA00022842"/>
    </source>
</evidence>
<dbReference type="PANTHER" id="PTHR42785:SF1">
    <property type="entry name" value="DNA TOPOISOMERASE"/>
    <property type="match status" value="1"/>
</dbReference>
<evidence type="ECO:0000259" key="12">
    <source>
        <dbReference type="PROSITE" id="PS50880"/>
    </source>
</evidence>
<feature type="site" description="Interaction with DNA" evidence="10">
    <location>
        <position position="212"/>
    </location>
</feature>
<feature type="site" description="Interaction with DNA" evidence="10">
    <location>
        <position position="221"/>
    </location>
</feature>
<feature type="site" description="Interaction with DNA" evidence="10">
    <location>
        <position position="213"/>
    </location>
</feature>
<dbReference type="InterPro" id="IPR006171">
    <property type="entry name" value="TOPRIM_dom"/>
</dbReference>
<feature type="compositionally biased region" description="Low complexity" evidence="11">
    <location>
        <begin position="517"/>
        <end position="526"/>
    </location>
</feature>
<evidence type="ECO:0000256" key="2">
    <source>
        <dbReference type="ARBA" id="ARBA00009446"/>
    </source>
</evidence>
<dbReference type="SMART" id="SM00436">
    <property type="entry name" value="TOP1Bc"/>
    <property type="match status" value="1"/>
</dbReference>
<dbReference type="Gene3D" id="2.70.20.10">
    <property type="entry name" value="Topoisomerase I, domain 3"/>
    <property type="match status" value="1"/>
</dbReference>
<feature type="site" description="Interaction with DNA" evidence="10">
    <location>
        <position position="216"/>
    </location>
</feature>
<evidence type="ECO:0000256" key="9">
    <source>
        <dbReference type="ARBA" id="ARBA00023235"/>
    </source>
</evidence>
<dbReference type="SUPFAM" id="SSF56712">
    <property type="entry name" value="Prokaryotic type I DNA topoisomerase"/>
    <property type="match status" value="1"/>
</dbReference>
<protein>
    <recommendedName>
        <fullName evidence="10">DNA topoisomerase 1</fullName>
        <ecNumber evidence="10">5.6.2.1</ecNumber>
    </recommendedName>
    <alternativeName>
        <fullName evidence="10">DNA topoisomerase I</fullName>
    </alternativeName>
</protein>
<evidence type="ECO:0000256" key="4">
    <source>
        <dbReference type="ARBA" id="ARBA00022771"/>
    </source>
</evidence>
<dbReference type="HAMAP" id="MF_00952">
    <property type="entry name" value="Topoisom_1_prok"/>
    <property type="match status" value="1"/>
</dbReference>
<feature type="region of interest" description="Disordered" evidence="11">
    <location>
        <begin position="507"/>
        <end position="528"/>
    </location>
</feature>
<dbReference type="CDD" id="cd03363">
    <property type="entry name" value="TOPRIM_TopoIA_TopoI"/>
    <property type="match status" value="1"/>
</dbReference>
<dbReference type="OrthoDB" id="9804262at2"/>
<dbReference type="InterPro" id="IPR013497">
    <property type="entry name" value="Topo_IA_cen"/>
</dbReference>
<evidence type="ECO:0000256" key="7">
    <source>
        <dbReference type="ARBA" id="ARBA00023029"/>
    </source>
</evidence>
<dbReference type="HOGENOM" id="CLU_002929_4_3_7"/>
<evidence type="ECO:0000313" key="15">
    <source>
        <dbReference type="Proteomes" id="UP000011131"/>
    </source>
</evidence>
<dbReference type="InterPro" id="IPR013826">
    <property type="entry name" value="Topo_IA_cen_sub3"/>
</dbReference>
<keyword evidence="6" id="KW-0460">Magnesium</keyword>
<dbReference type="InterPro" id="IPR013498">
    <property type="entry name" value="Topo_IA_Znf"/>
</dbReference>
<dbReference type="Gene3D" id="3.40.50.140">
    <property type="match status" value="1"/>
</dbReference>
<evidence type="ECO:0000256" key="5">
    <source>
        <dbReference type="ARBA" id="ARBA00022833"/>
    </source>
</evidence>
<dbReference type="AlphaFoldDB" id="L7U9N6"/>
<accession>L7U9N6</accession>
<dbReference type="KEGG" id="msd:MYSTI_03461"/>
<dbReference type="GO" id="GO:0005694">
    <property type="term" value="C:chromosome"/>
    <property type="evidence" value="ECO:0007669"/>
    <property type="project" value="InterPro"/>
</dbReference>
<evidence type="ECO:0000256" key="10">
    <source>
        <dbReference type="HAMAP-Rule" id="MF_00952"/>
    </source>
</evidence>
<dbReference type="RefSeq" id="WP_015349034.1">
    <property type="nucleotide sequence ID" value="NC_020126.1"/>
</dbReference>
<dbReference type="Pfam" id="PF01131">
    <property type="entry name" value="Topoisom_bac"/>
    <property type="match status" value="1"/>
</dbReference>
<comment type="caution">
    <text evidence="10">Lacks conserved residue(s) required for the propagation of feature annotation.</text>
</comment>
<proteinExistence type="inferred from homology"/>
<dbReference type="InterPro" id="IPR013824">
    <property type="entry name" value="Topo_IA_cen_sub1"/>
</dbReference>
<feature type="active site" description="O-(5'-phospho-DNA)-tyrosine intermediate" evidence="10">
    <location>
        <position position="373"/>
    </location>
</feature>
<evidence type="ECO:0000256" key="11">
    <source>
        <dbReference type="SAM" id="MobiDB-lite"/>
    </source>
</evidence>
<gene>
    <name evidence="10" type="primary">topA</name>
    <name evidence="14" type="ordered locus">MYSTI_03461</name>
</gene>
<dbReference type="Pfam" id="PF01751">
    <property type="entry name" value="Toprim"/>
    <property type="match status" value="1"/>
</dbReference>
<dbReference type="CDD" id="cd00186">
    <property type="entry name" value="TOP1Ac"/>
    <property type="match status" value="1"/>
</dbReference>
<evidence type="ECO:0000256" key="1">
    <source>
        <dbReference type="ARBA" id="ARBA00000213"/>
    </source>
</evidence>
<dbReference type="PROSITE" id="PS52039">
    <property type="entry name" value="TOPO_IA_2"/>
    <property type="match status" value="1"/>
</dbReference>
<reference evidence="14 15" key="1">
    <citation type="journal article" date="2013" name="Genome Announc.">
        <title>Complete genome sequence of Myxococcus stipitatus strain DSM 14675, a fruiting myxobacterium.</title>
        <authorList>
            <person name="Huntley S."/>
            <person name="Kneip S."/>
            <person name="Treuner-Lange A."/>
            <person name="Sogaard-Andersen L."/>
        </authorList>
    </citation>
    <scope>NUCLEOTIDE SEQUENCE [LARGE SCALE GENOMIC DNA]</scope>
    <source>
        <strain evidence="15">DSM 14675 / JCM 12634 / Mx s8</strain>
    </source>
</reference>
<dbReference type="SMART" id="SM00493">
    <property type="entry name" value="TOPRIM"/>
    <property type="match status" value="1"/>
</dbReference>
<dbReference type="Proteomes" id="UP000011131">
    <property type="component" value="Chromosome"/>
</dbReference>
<keyword evidence="9 10" id="KW-0413">Isomerase</keyword>
<dbReference type="InterPro" id="IPR023405">
    <property type="entry name" value="Topo_IA_core_domain"/>
</dbReference>
<dbReference type="PATRIC" id="fig|1278073.3.peg.3522"/>
<dbReference type="EMBL" id="CP004025">
    <property type="protein sequence ID" value="AGC44773.1"/>
    <property type="molecule type" value="Genomic_DNA"/>
</dbReference>
<dbReference type="NCBIfam" id="TIGR01051">
    <property type="entry name" value="topA_bact"/>
    <property type="match status" value="1"/>
</dbReference>
<keyword evidence="5" id="KW-0862">Zinc</keyword>
<evidence type="ECO:0000256" key="8">
    <source>
        <dbReference type="ARBA" id="ARBA00023125"/>
    </source>
</evidence>
<feature type="site" description="Interaction with DNA" evidence="10">
    <location>
        <position position="228"/>
    </location>
</feature>
<feature type="compositionally biased region" description="Basic residues" evidence="11">
    <location>
        <begin position="21"/>
        <end position="51"/>
    </location>
</feature>
<dbReference type="GO" id="GO:0003917">
    <property type="term" value="F:DNA topoisomerase type I (single strand cut, ATP-independent) activity"/>
    <property type="evidence" value="ECO:0007669"/>
    <property type="project" value="UniProtKB-UniRule"/>
</dbReference>
<feature type="compositionally biased region" description="Basic and acidic residues" evidence="11">
    <location>
        <begin position="8"/>
        <end position="20"/>
    </location>
</feature>
<dbReference type="Gene3D" id="1.10.290.10">
    <property type="entry name" value="Topoisomerase I, domain 4"/>
    <property type="match status" value="1"/>
</dbReference>
<dbReference type="PROSITE" id="PS50880">
    <property type="entry name" value="TOPRIM"/>
    <property type="match status" value="1"/>
</dbReference>
<dbReference type="PROSITE" id="PS00396">
    <property type="entry name" value="TOPO_IA_1"/>
    <property type="match status" value="1"/>
</dbReference>
<keyword evidence="8 10" id="KW-0238">DNA-binding</keyword>
<dbReference type="InterPro" id="IPR034149">
    <property type="entry name" value="TOPRIM_TopoI"/>
</dbReference>
<dbReference type="SMART" id="SM00437">
    <property type="entry name" value="TOP1Ac"/>
    <property type="match status" value="1"/>
</dbReference>
<keyword evidence="3" id="KW-0479">Metal-binding</keyword>
<dbReference type="GO" id="GO:0006265">
    <property type="term" value="P:DNA topological change"/>
    <property type="evidence" value="ECO:0007669"/>
    <property type="project" value="UniProtKB-UniRule"/>
</dbReference>